<gene>
    <name evidence="1" type="ORF">ANACOL_00804</name>
</gene>
<name>B0P7R6_9FIRM</name>
<proteinExistence type="predicted"/>
<dbReference type="AlphaFoldDB" id="B0P7R6"/>
<reference evidence="1" key="2">
    <citation type="submission" date="2013-09" db="EMBL/GenBank/DDBJ databases">
        <title>Draft genome sequence of Anaerotruncus colihominis(DSM 17241).</title>
        <authorList>
            <person name="Sudarsanam P."/>
            <person name="Ley R."/>
            <person name="Guruge J."/>
            <person name="Turnbaugh P.J."/>
            <person name="Mahowald M."/>
            <person name="Liep D."/>
            <person name="Gordon J."/>
        </authorList>
    </citation>
    <scope>NUCLEOTIDE SEQUENCE</scope>
    <source>
        <strain evidence="1">DSM 17241</strain>
    </source>
</reference>
<accession>B0P7R6</accession>
<evidence type="ECO:0000313" key="2">
    <source>
        <dbReference type="Proteomes" id="UP000003803"/>
    </source>
</evidence>
<dbReference type="Proteomes" id="UP000003803">
    <property type="component" value="Unassembled WGS sequence"/>
</dbReference>
<dbReference type="EMBL" id="ABGD02000006">
    <property type="protein sequence ID" value="EDS12568.1"/>
    <property type="molecule type" value="Genomic_DNA"/>
</dbReference>
<evidence type="ECO:0000313" key="1">
    <source>
        <dbReference type="EMBL" id="EDS12568.1"/>
    </source>
</evidence>
<organism evidence="1 2">
    <name type="scientific">Anaerotruncus colihominis DSM 17241</name>
    <dbReference type="NCBI Taxonomy" id="445972"/>
    <lineage>
        <taxon>Bacteria</taxon>
        <taxon>Bacillati</taxon>
        <taxon>Bacillota</taxon>
        <taxon>Clostridia</taxon>
        <taxon>Eubacteriales</taxon>
        <taxon>Oscillospiraceae</taxon>
        <taxon>Anaerotruncus</taxon>
    </lineage>
</organism>
<dbReference type="HOGENOM" id="CLU_3003908_0_0_9"/>
<comment type="caution">
    <text evidence="1">The sequence shown here is derived from an EMBL/GenBank/DDBJ whole genome shotgun (WGS) entry which is preliminary data.</text>
</comment>
<keyword evidence="2" id="KW-1185">Reference proteome</keyword>
<protein>
    <submittedName>
        <fullName evidence="1">Uncharacterized protein</fullName>
    </submittedName>
</protein>
<sequence length="56" mass="6580">MIIFFCPSIQLPNLWPQRPFCCGSFYGLNVGTTQKKCEQIVWKNETVYVMEMCWLG</sequence>
<reference evidence="1" key="1">
    <citation type="submission" date="2007-11" db="EMBL/GenBank/DDBJ databases">
        <authorList>
            <person name="Fulton L."/>
            <person name="Clifton S."/>
            <person name="Fulton B."/>
            <person name="Xu J."/>
            <person name="Minx P."/>
            <person name="Pepin K.H."/>
            <person name="Johnson M."/>
            <person name="Thiruvilangam P."/>
            <person name="Bhonagiri V."/>
            <person name="Nash W.E."/>
            <person name="Mardis E.R."/>
            <person name="Wilson R.K."/>
        </authorList>
    </citation>
    <scope>NUCLEOTIDE SEQUENCE [LARGE SCALE GENOMIC DNA]</scope>
    <source>
        <strain evidence="1">DSM 17241</strain>
    </source>
</reference>